<accession>A0A8S8XA45</accession>
<dbReference type="AlphaFoldDB" id="A0A8S8XA45"/>
<dbReference type="RefSeq" id="WP_420241522.1">
    <property type="nucleotide sequence ID" value="NZ_BOPV01000001.1"/>
</dbReference>
<reference evidence="2" key="1">
    <citation type="submission" date="2021-02" db="EMBL/GenBank/DDBJ databases">
        <title>Genome sequence of Rhodospirillales sp. strain TMPK1 isolated from soil.</title>
        <authorList>
            <person name="Nakai R."/>
            <person name="Kusada H."/>
            <person name="Tamaki H."/>
        </authorList>
    </citation>
    <scope>NUCLEOTIDE SEQUENCE</scope>
    <source>
        <strain evidence="2">TMPK1</strain>
    </source>
</reference>
<feature type="signal peptide" evidence="1">
    <location>
        <begin position="1"/>
        <end position="20"/>
    </location>
</feature>
<sequence length="115" mass="12564">MRTRIAAILTLCLLASPAMAAESFYDRLVKIAKDVQALPAGTKPATATPAAVELEAKAKSCKPNDLPCEREARRLATKLDTSLMQDANMAKMHKETARLEQIEKIRAALMKQLNA</sequence>
<feature type="chain" id="PRO_5035821947" evidence="1">
    <location>
        <begin position="21"/>
        <end position="115"/>
    </location>
</feature>
<evidence type="ECO:0000313" key="2">
    <source>
        <dbReference type="EMBL" id="GIL38489.1"/>
    </source>
</evidence>
<dbReference type="EMBL" id="BOPV01000001">
    <property type="protein sequence ID" value="GIL38489.1"/>
    <property type="molecule type" value="Genomic_DNA"/>
</dbReference>
<gene>
    <name evidence="2" type="ORF">TMPK1_07260</name>
</gene>
<protein>
    <submittedName>
        <fullName evidence="2">Uncharacterized protein</fullName>
    </submittedName>
</protein>
<comment type="caution">
    <text evidence="2">The sequence shown here is derived from an EMBL/GenBank/DDBJ whole genome shotgun (WGS) entry which is preliminary data.</text>
</comment>
<dbReference type="Proteomes" id="UP000681075">
    <property type="component" value="Unassembled WGS sequence"/>
</dbReference>
<keyword evidence="3" id="KW-1185">Reference proteome</keyword>
<evidence type="ECO:0000313" key="3">
    <source>
        <dbReference type="Proteomes" id="UP000681075"/>
    </source>
</evidence>
<keyword evidence="1" id="KW-0732">Signal</keyword>
<evidence type="ECO:0000256" key="1">
    <source>
        <dbReference type="SAM" id="SignalP"/>
    </source>
</evidence>
<name>A0A8S8XA45_9PROT</name>
<proteinExistence type="predicted"/>
<organism evidence="2 3">
    <name type="scientific">Roseiterribacter gracilis</name>
    <dbReference type="NCBI Taxonomy" id="2812848"/>
    <lineage>
        <taxon>Bacteria</taxon>
        <taxon>Pseudomonadati</taxon>
        <taxon>Pseudomonadota</taxon>
        <taxon>Alphaproteobacteria</taxon>
        <taxon>Rhodospirillales</taxon>
        <taxon>Roseiterribacteraceae</taxon>
        <taxon>Roseiterribacter</taxon>
    </lineage>
</organism>